<gene>
    <name evidence="1" type="ORF">AREALGSMS7_03633</name>
</gene>
<dbReference type="Proteomes" id="UP000204551">
    <property type="component" value="Chromosome"/>
</dbReference>
<evidence type="ECO:0000313" key="2">
    <source>
        <dbReference type="Proteomes" id="UP000204551"/>
    </source>
</evidence>
<dbReference type="STRING" id="616991.GCA_000733925_01896"/>
<proteinExistence type="predicted"/>
<evidence type="ECO:0000313" key="1">
    <source>
        <dbReference type="EMBL" id="ASO07052.1"/>
    </source>
</evidence>
<reference evidence="1 2" key="1">
    <citation type="submission" date="2017-07" db="EMBL/GenBank/DDBJ databases">
        <title>Genome Sequence of Arenibacter algicola Strain SMS7 Isolated from a culture of the Diatom Skeletonema marinoi.</title>
        <authorList>
            <person name="Topel M."/>
            <person name="Pinder M.I.M."/>
            <person name="Johansson O.N."/>
            <person name="Kourtchenko O."/>
            <person name="Godhe A."/>
            <person name="Clarke A.K."/>
        </authorList>
    </citation>
    <scope>NUCLEOTIDE SEQUENCE [LARGE SCALE GENOMIC DNA]</scope>
    <source>
        <strain evidence="1 2">SMS7</strain>
    </source>
</reference>
<dbReference type="eggNOG" id="ENOG502Z84U">
    <property type="taxonomic scope" value="Bacteria"/>
</dbReference>
<protein>
    <submittedName>
        <fullName evidence="1">Uncharacterized protein</fullName>
    </submittedName>
</protein>
<dbReference type="AlphaFoldDB" id="A0A221V0D0"/>
<sequence>MWKSNYFIRILFLGFLFVNFSSFKHSTPKPSEKGGIPPQSMVFNTDGMYNAEFFDYIFRGHFENIELKREDMRFLMIFEQYLRAFGRKCPSYLPDDKVEIMEQVCAVEEVSKNIYGDVLSRVCVEYKWVGTGLFARPDLYNAKIEVENIQKADAVRTTMDMILDPNAMGNSVDLMHQAKGLKNDMLQIFKINSCNSPGVRRFEENLKLFALNKPSIRMEGSSKYAAMKKSGGPTGSQDYSKLIDDLVANQSKTWSFNRYTPGSISAVSILSKDSEGRPKSVKANYSYSGFGSSSKGWVQIDFNNGLPKCIYFFDFPTNCKTPNSSIVASYAQGDYGR</sequence>
<organism evidence="1 2">
    <name type="scientific">Arenibacter algicola</name>
    <dbReference type="NCBI Taxonomy" id="616991"/>
    <lineage>
        <taxon>Bacteria</taxon>
        <taxon>Pseudomonadati</taxon>
        <taxon>Bacteroidota</taxon>
        <taxon>Flavobacteriia</taxon>
        <taxon>Flavobacteriales</taxon>
        <taxon>Flavobacteriaceae</taxon>
        <taxon>Arenibacter</taxon>
    </lineage>
</organism>
<name>A0A221V0D0_9FLAO</name>
<dbReference type="EMBL" id="CP022515">
    <property type="protein sequence ID" value="ASO07052.1"/>
    <property type="molecule type" value="Genomic_DNA"/>
</dbReference>
<accession>A0A221V0D0</accession>
<dbReference type="KEGG" id="aalg:AREALGSMS7_03633"/>